<name>A0A0L0DDT0_THETB</name>
<feature type="region of interest" description="Disordered" evidence="12">
    <location>
        <begin position="168"/>
        <end position="254"/>
    </location>
</feature>
<keyword evidence="7 10" id="KW-0333">Golgi apparatus</keyword>
<dbReference type="GO" id="GO:0030126">
    <property type="term" value="C:COPI vesicle coat"/>
    <property type="evidence" value="ECO:0007669"/>
    <property type="project" value="UniProtKB-UniRule"/>
</dbReference>
<proteinExistence type="inferred from homology"/>
<keyword evidence="9 10" id="KW-0968">Cytoplasmic vesicle</keyword>
<gene>
    <name evidence="14" type="ORF">AMSG_05480</name>
</gene>
<dbReference type="STRING" id="461836.A0A0L0DDT0"/>
<dbReference type="InterPro" id="IPR028565">
    <property type="entry name" value="MHD"/>
</dbReference>
<evidence type="ECO:0000313" key="14">
    <source>
        <dbReference type="EMBL" id="KNC49468.1"/>
    </source>
</evidence>
<evidence type="ECO:0000256" key="4">
    <source>
        <dbReference type="ARBA" id="ARBA00022490"/>
    </source>
</evidence>
<dbReference type="CDD" id="cd09254">
    <property type="entry name" value="AP_delta-COPI_MHD"/>
    <property type="match status" value="1"/>
</dbReference>
<feature type="compositionally biased region" description="Gly residues" evidence="12">
    <location>
        <begin position="177"/>
        <end position="218"/>
    </location>
</feature>
<dbReference type="GO" id="GO:0006890">
    <property type="term" value="P:retrograde vesicle-mediated transport, Golgi to endoplasmic reticulum"/>
    <property type="evidence" value="ECO:0007669"/>
    <property type="project" value="UniProtKB-UniRule"/>
</dbReference>
<evidence type="ECO:0000259" key="13">
    <source>
        <dbReference type="PROSITE" id="PS51072"/>
    </source>
</evidence>
<evidence type="ECO:0000256" key="12">
    <source>
        <dbReference type="SAM" id="MobiDB-lite"/>
    </source>
</evidence>
<evidence type="ECO:0000256" key="7">
    <source>
        <dbReference type="ARBA" id="ARBA00023034"/>
    </source>
</evidence>
<dbReference type="GO" id="GO:0000139">
    <property type="term" value="C:Golgi membrane"/>
    <property type="evidence" value="ECO:0007669"/>
    <property type="project" value="UniProtKB-SubCell"/>
</dbReference>
<keyword evidence="6 10" id="KW-0653">Protein transport</keyword>
<evidence type="ECO:0000256" key="1">
    <source>
        <dbReference type="ARBA" id="ARBA00010516"/>
    </source>
</evidence>
<dbReference type="PANTHER" id="PTHR10121">
    <property type="entry name" value="COATOMER SUBUNIT DELTA"/>
    <property type="match status" value="1"/>
</dbReference>
<feature type="compositionally biased region" description="Low complexity" evidence="12">
    <location>
        <begin position="219"/>
        <end position="244"/>
    </location>
</feature>
<dbReference type="CDD" id="cd14830">
    <property type="entry name" value="Delta_COP_N"/>
    <property type="match status" value="1"/>
</dbReference>
<dbReference type="Gene3D" id="3.30.450.60">
    <property type="match status" value="1"/>
</dbReference>
<dbReference type="OrthoDB" id="10266042at2759"/>
<comment type="subcellular location">
    <subcellularLocation>
        <location evidence="10 11">Cytoplasm</location>
    </subcellularLocation>
    <subcellularLocation>
        <location evidence="10 11">Cytoplasmic vesicle</location>
        <location evidence="10 11">COPI-coated vesicle membrane</location>
        <topology evidence="10 11">Peripheral membrane protein</topology>
        <orientation evidence="10 11">Cytoplasmic side</orientation>
    </subcellularLocation>
    <subcellularLocation>
        <location evidence="10 11">Golgi apparatus membrane</location>
        <topology evidence="10 11">Peripheral membrane protein</topology>
        <orientation evidence="10 11">Cytoplasmic side</orientation>
    </subcellularLocation>
</comment>
<evidence type="ECO:0000256" key="9">
    <source>
        <dbReference type="ARBA" id="ARBA00023329"/>
    </source>
</evidence>
<sequence>MVVLSAAVCTKQGRPLVARQFVAMSRVRVEGLLAAFPKLVKSGTQHTYVETESVRYVYLPLDQLYVLCVTNKGSNILEDLSTLHLISKLVPEYCGGTSEAAVAARSFELVAAIDEVLTMGIREKVTLSQVNTFTIANSHEEKIFDMVRENRIREVKGITDRKIAEMEKAKKDRRAFGGSGSATGFGSGSGMGSSGGMGSSMGSTPGGFGSGSAGGHGAGSASMSRPAAPAATPAPAPASSSTGMKLGGRGGKSSSLLAQMKQEGAYSESDAVAPLTTLDAPVDDTPKMGVHVVLEETVALVMERDGGVQSMEIKGSISLVVNDAASARLRVATDVSRAAKFKFTTHPHINKALFSKQNMIGLKDPAKPFPTSGTPLQVLRWKRVFDSEDDVPLVVTCWPSSDTVSVQYELTDTSLSLSNVMIAIPIPGGSAPSVEQASGSYTFTGDALIWSLPIIDGDNASDTLEFSAAGLADELYFPVHVAFTAPAPLSGVAITDVVAADSGAPLGHSTQVEVKTGNYQIIDA</sequence>
<dbReference type="InterPro" id="IPR011012">
    <property type="entry name" value="Longin-like_dom_sf"/>
</dbReference>
<dbReference type="AlphaFoldDB" id="A0A0L0DDT0"/>
<dbReference type="RefSeq" id="XP_013757887.1">
    <property type="nucleotide sequence ID" value="XM_013902433.1"/>
</dbReference>
<comment type="function">
    <text evidence="10">The coatomer is a cytosolic protein complex that binds to dilysine motifs and reversibly associates with Golgi non-clathrin-coated vesicles, which further mediate biosynthetic protein transport from the ER, via the Golgi up to the trans Golgi network. Coatomer complex is required for budding from Golgi membranes, and is essential for the retrograde Golgi-to-ER transport of dilysine-tagged proteins.</text>
</comment>
<keyword evidence="3 10" id="KW-0813">Transport</keyword>
<dbReference type="Pfam" id="PF00928">
    <property type="entry name" value="Adap_comp_sub"/>
    <property type="match status" value="1"/>
</dbReference>
<dbReference type="InterPro" id="IPR027059">
    <property type="entry name" value="Coatomer_dsu"/>
</dbReference>
<dbReference type="EMBL" id="GL349455">
    <property type="protein sequence ID" value="KNC49468.1"/>
    <property type="molecule type" value="Genomic_DNA"/>
</dbReference>
<evidence type="ECO:0000256" key="5">
    <source>
        <dbReference type="ARBA" id="ARBA00022892"/>
    </source>
</evidence>
<comment type="subunit">
    <text evidence="2 10">Oligomeric complex that consists of at least the alpha, beta, beta', gamma, delta, epsilon and zeta subunits.</text>
</comment>
<evidence type="ECO:0000256" key="6">
    <source>
        <dbReference type="ARBA" id="ARBA00022927"/>
    </source>
</evidence>
<feature type="domain" description="MHD" evidence="13">
    <location>
        <begin position="287"/>
        <end position="522"/>
    </location>
</feature>
<evidence type="ECO:0000313" key="15">
    <source>
        <dbReference type="Proteomes" id="UP000054408"/>
    </source>
</evidence>
<dbReference type="Proteomes" id="UP000054408">
    <property type="component" value="Unassembled WGS sequence"/>
</dbReference>
<dbReference type="GO" id="GO:0006888">
    <property type="term" value="P:endoplasmic reticulum to Golgi vesicle-mediated transport"/>
    <property type="evidence" value="ECO:0007669"/>
    <property type="project" value="TreeGrafter"/>
</dbReference>
<evidence type="ECO:0000256" key="10">
    <source>
        <dbReference type="RuleBase" id="RU364018"/>
    </source>
</evidence>
<organism evidence="14 15">
    <name type="scientific">Thecamonas trahens ATCC 50062</name>
    <dbReference type="NCBI Taxonomy" id="461836"/>
    <lineage>
        <taxon>Eukaryota</taxon>
        <taxon>Apusozoa</taxon>
        <taxon>Apusomonadida</taxon>
        <taxon>Apusomonadidae</taxon>
        <taxon>Thecamonas</taxon>
    </lineage>
</organism>
<dbReference type="eggNOG" id="KOG2635">
    <property type="taxonomic scope" value="Eukaryota"/>
</dbReference>
<dbReference type="SUPFAM" id="SSF49447">
    <property type="entry name" value="Second domain of Mu2 adaptin subunit (ap50) of ap2 adaptor"/>
    <property type="match status" value="1"/>
</dbReference>
<comment type="similarity">
    <text evidence="1 10">Belongs to the adaptor complexes medium subunit family. Delta-COP subfamily.</text>
</comment>
<keyword evidence="15" id="KW-1185">Reference proteome</keyword>
<dbReference type="FunFam" id="3.30.450.60:FF:000003">
    <property type="entry name" value="Coatomer subunit delta"/>
    <property type="match status" value="1"/>
</dbReference>
<evidence type="ECO:0000256" key="11">
    <source>
        <dbReference type="RuleBase" id="RU366052"/>
    </source>
</evidence>
<keyword evidence="8 10" id="KW-0472">Membrane</keyword>
<keyword evidence="5 10" id="KW-0931">ER-Golgi transport</keyword>
<evidence type="ECO:0000256" key="2">
    <source>
        <dbReference type="ARBA" id="ARBA00011775"/>
    </source>
</evidence>
<keyword evidence="4 10" id="KW-0963">Cytoplasm</keyword>
<evidence type="ECO:0000256" key="3">
    <source>
        <dbReference type="ARBA" id="ARBA00022448"/>
    </source>
</evidence>
<protein>
    <recommendedName>
        <fullName evidence="10">Coatomer subunit delta</fullName>
    </recommendedName>
</protein>
<evidence type="ECO:0000256" key="8">
    <source>
        <dbReference type="ARBA" id="ARBA00023136"/>
    </source>
</evidence>
<dbReference type="GO" id="GO:0051645">
    <property type="term" value="P:Golgi localization"/>
    <property type="evidence" value="ECO:0007669"/>
    <property type="project" value="TreeGrafter"/>
</dbReference>
<reference evidence="14 15" key="1">
    <citation type="submission" date="2010-05" db="EMBL/GenBank/DDBJ databases">
        <title>The Genome Sequence of Thecamonas trahens ATCC 50062.</title>
        <authorList>
            <consortium name="The Broad Institute Genome Sequencing Platform"/>
            <person name="Russ C."/>
            <person name="Cuomo C."/>
            <person name="Shea T."/>
            <person name="Young S.K."/>
            <person name="Zeng Q."/>
            <person name="Koehrsen M."/>
            <person name="Haas B."/>
            <person name="Borodovsky M."/>
            <person name="Guigo R."/>
            <person name="Alvarado L."/>
            <person name="Berlin A."/>
            <person name="Bochicchio J."/>
            <person name="Borenstein D."/>
            <person name="Chapman S."/>
            <person name="Chen Z."/>
            <person name="Freedman E."/>
            <person name="Gellesch M."/>
            <person name="Goldberg J."/>
            <person name="Griggs A."/>
            <person name="Gujja S."/>
            <person name="Heilman E."/>
            <person name="Heiman D."/>
            <person name="Hepburn T."/>
            <person name="Howarth C."/>
            <person name="Jen D."/>
            <person name="Larson L."/>
            <person name="Mehta T."/>
            <person name="Park D."/>
            <person name="Pearson M."/>
            <person name="Roberts A."/>
            <person name="Saif S."/>
            <person name="Shenoy N."/>
            <person name="Sisk P."/>
            <person name="Stolte C."/>
            <person name="Sykes S."/>
            <person name="Thomson T."/>
            <person name="Walk T."/>
            <person name="White J."/>
            <person name="Yandava C."/>
            <person name="Burger G."/>
            <person name="Gray M.W."/>
            <person name="Holland P.W.H."/>
            <person name="King N."/>
            <person name="Lang F.B.F."/>
            <person name="Roger A.J."/>
            <person name="Ruiz-Trillo I."/>
            <person name="Lander E."/>
            <person name="Nusbaum C."/>
        </authorList>
    </citation>
    <scope>NUCLEOTIDE SEQUENCE [LARGE SCALE GENOMIC DNA]</scope>
    <source>
        <strain evidence="14 15">ATCC 50062</strain>
    </source>
</reference>
<dbReference type="InterPro" id="IPR036168">
    <property type="entry name" value="AP2_Mu_C_sf"/>
</dbReference>
<dbReference type="PANTHER" id="PTHR10121:SF0">
    <property type="entry name" value="COATOMER SUBUNIT DELTA"/>
    <property type="match status" value="1"/>
</dbReference>
<dbReference type="GO" id="GO:0015031">
    <property type="term" value="P:protein transport"/>
    <property type="evidence" value="ECO:0007669"/>
    <property type="project" value="UniProtKB-KW"/>
</dbReference>
<accession>A0A0L0DDT0</accession>
<dbReference type="OMA" id="VQFRTHP"/>
<dbReference type="PROSITE" id="PS51072">
    <property type="entry name" value="MHD"/>
    <property type="match status" value="1"/>
</dbReference>
<dbReference type="SUPFAM" id="SSF64356">
    <property type="entry name" value="SNARE-like"/>
    <property type="match status" value="1"/>
</dbReference>
<dbReference type="GeneID" id="25564889"/>